<proteinExistence type="predicted"/>
<evidence type="ECO:0000313" key="2">
    <source>
        <dbReference type="EMBL" id="CAG5004441.1"/>
    </source>
</evidence>
<evidence type="ECO:0000259" key="1">
    <source>
        <dbReference type="Pfam" id="PF13439"/>
    </source>
</evidence>
<comment type="caution">
    <text evidence="2">The sequence shown here is derived from an EMBL/GenBank/DDBJ whole genome shotgun (WGS) entry which is preliminary data.</text>
</comment>
<dbReference type="PANTHER" id="PTHR12526:SF630">
    <property type="entry name" value="GLYCOSYLTRANSFERASE"/>
    <property type="match status" value="1"/>
</dbReference>
<feature type="domain" description="Glycosyltransferase subfamily 4-like N-terminal" evidence="1">
    <location>
        <begin position="23"/>
        <end position="181"/>
    </location>
</feature>
<dbReference type="CDD" id="cd03801">
    <property type="entry name" value="GT4_PimA-like"/>
    <property type="match status" value="1"/>
</dbReference>
<accession>A0A916NM54</accession>
<reference evidence="2" key="1">
    <citation type="submission" date="2021-04" db="EMBL/GenBank/DDBJ databases">
        <authorList>
            <person name="Rodrigo-Torres L."/>
            <person name="Arahal R. D."/>
            <person name="Lucena T."/>
        </authorList>
    </citation>
    <scope>NUCLEOTIDE SEQUENCE</scope>
    <source>
        <strain evidence="2">CECT 9275</strain>
    </source>
</reference>
<sequence length="408" mass="46369">MTQKKILFISHDANRAGSQLLLLQLLRLLKDKEIPMHLLLCNGGELESDFEEVVSTTRLYHDGSPASSQQLTGKILKKVNLYKLYEERFAQKENERIVAELESENIGLVFVNSIANAEVYYSFLSFLHHLPVVLFVHELAMSVKIYTHEKHLNFLLRKTDHLIAVSRAVANFYVKKYDFPIQHVSTFTLIDHEHIDRKLREVQGDLLEKTYRIPQDAIIIGGCGNAEWRKGNDVFNWIARRVIQKTAPLPVYFVWVGAGPQHEIYELIESDVRLMGLSERIILIPPTPKALDYINRFDVLLLSSREDPYPLVVLEAALQEIPIVCFQDAGGAPELIEADAGFVVPFLDIDAAADAVIQLILDPAMREAMGQKARKKVLERHNTAKSVGNIEAIIQKYLPLQVSEQQNQ</sequence>
<dbReference type="Pfam" id="PF13692">
    <property type="entry name" value="Glyco_trans_1_4"/>
    <property type="match status" value="1"/>
</dbReference>
<dbReference type="GO" id="GO:0016757">
    <property type="term" value="F:glycosyltransferase activity"/>
    <property type="evidence" value="ECO:0007669"/>
    <property type="project" value="UniProtKB-ARBA"/>
</dbReference>
<protein>
    <recommendedName>
        <fullName evidence="1">Glycosyltransferase subfamily 4-like N-terminal domain-containing protein</fullName>
    </recommendedName>
</protein>
<dbReference type="SUPFAM" id="SSF53756">
    <property type="entry name" value="UDP-Glycosyltransferase/glycogen phosphorylase"/>
    <property type="match status" value="1"/>
</dbReference>
<dbReference type="Gene3D" id="3.40.50.2000">
    <property type="entry name" value="Glycogen Phosphorylase B"/>
    <property type="match status" value="2"/>
</dbReference>
<name>A0A916NM54_9BACT</name>
<dbReference type="RefSeq" id="WP_215239881.1">
    <property type="nucleotide sequence ID" value="NZ_CAJRAF010000002.1"/>
</dbReference>
<dbReference type="EMBL" id="CAJRAF010000002">
    <property type="protein sequence ID" value="CAG5004441.1"/>
    <property type="molecule type" value="Genomic_DNA"/>
</dbReference>
<organism evidence="2 3">
    <name type="scientific">Dyadobacter helix</name>
    <dbReference type="NCBI Taxonomy" id="2822344"/>
    <lineage>
        <taxon>Bacteria</taxon>
        <taxon>Pseudomonadati</taxon>
        <taxon>Bacteroidota</taxon>
        <taxon>Cytophagia</taxon>
        <taxon>Cytophagales</taxon>
        <taxon>Spirosomataceae</taxon>
        <taxon>Dyadobacter</taxon>
    </lineage>
</organism>
<dbReference type="AlphaFoldDB" id="A0A916NM54"/>
<dbReference type="PANTHER" id="PTHR12526">
    <property type="entry name" value="GLYCOSYLTRANSFERASE"/>
    <property type="match status" value="1"/>
</dbReference>
<dbReference type="Pfam" id="PF13439">
    <property type="entry name" value="Glyco_transf_4"/>
    <property type="match status" value="1"/>
</dbReference>
<dbReference type="Proteomes" id="UP000680038">
    <property type="component" value="Unassembled WGS sequence"/>
</dbReference>
<gene>
    <name evidence="2" type="ORF">DYBT9275_03371</name>
</gene>
<keyword evidence="3" id="KW-1185">Reference proteome</keyword>
<dbReference type="InterPro" id="IPR028098">
    <property type="entry name" value="Glyco_trans_4-like_N"/>
</dbReference>
<evidence type="ECO:0000313" key="3">
    <source>
        <dbReference type="Proteomes" id="UP000680038"/>
    </source>
</evidence>